<feature type="transmembrane region" description="Helical" evidence="7">
    <location>
        <begin position="446"/>
        <end position="464"/>
    </location>
</feature>
<feature type="transmembrane region" description="Helical" evidence="7">
    <location>
        <begin position="476"/>
        <end position="496"/>
    </location>
</feature>
<keyword evidence="9" id="KW-1185">Reference proteome</keyword>
<evidence type="ECO:0000256" key="1">
    <source>
        <dbReference type="ARBA" id="ARBA00004651"/>
    </source>
</evidence>
<protein>
    <submittedName>
        <fullName evidence="8">FUSC family protein</fullName>
    </submittedName>
</protein>
<keyword evidence="4 7" id="KW-0812">Transmembrane</keyword>
<evidence type="ECO:0000256" key="4">
    <source>
        <dbReference type="ARBA" id="ARBA00022692"/>
    </source>
</evidence>
<dbReference type="InterPro" id="IPR006726">
    <property type="entry name" value="PHBA_efflux_AaeB/fusaric-R"/>
</dbReference>
<evidence type="ECO:0000256" key="5">
    <source>
        <dbReference type="ARBA" id="ARBA00022989"/>
    </source>
</evidence>
<comment type="caution">
    <text evidence="8">The sequence shown here is derived from an EMBL/GenBank/DDBJ whole genome shotgun (WGS) entry which is preliminary data.</text>
</comment>
<gene>
    <name evidence="8" type="ORF">MWN34_12260</name>
</gene>
<proteinExistence type="predicted"/>
<feature type="transmembrane region" description="Helical" evidence="7">
    <location>
        <begin position="89"/>
        <end position="107"/>
    </location>
</feature>
<keyword evidence="6 7" id="KW-0472">Membrane</keyword>
<evidence type="ECO:0000313" key="9">
    <source>
        <dbReference type="Proteomes" id="UP001203284"/>
    </source>
</evidence>
<feature type="transmembrane region" description="Helical" evidence="7">
    <location>
        <begin position="64"/>
        <end position="82"/>
    </location>
</feature>
<dbReference type="PANTHER" id="PTHR30509:SF9">
    <property type="entry name" value="MULTIDRUG RESISTANCE PROTEIN MDTO"/>
    <property type="match status" value="1"/>
</dbReference>
<feature type="transmembrane region" description="Helical" evidence="7">
    <location>
        <begin position="392"/>
        <end position="414"/>
    </location>
</feature>
<dbReference type="EMBL" id="JALKCH010000007">
    <property type="protein sequence ID" value="MCK0197687.1"/>
    <property type="molecule type" value="Genomic_DNA"/>
</dbReference>
<feature type="transmembrane region" description="Helical" evidence="7">
    <location>
        <begin position="37"/>
        <end position="58"/>
    </location>
</feature>
<evidence type="ECO:0000256" key="3">
    <source>
        <dbReference type="ARBA" id="ARBA00022475"/>
    </source>
</evidence>
<dbReference type="PANTHER" id="PTHR30509">
    <property type="entry name" value="P-HYDROXYBENZOIC ACID EFFLUX PUMP SUBUNIT-RELATED"/>
    <property type="match status" value="1"/>
</dbReference>
<organism evidence="8 9">
    <name type="scientific">Ancylobacter crimeensis</name>
    <dbReference type="NCBI Taxonomy" id="2579147"/>
    <lineage>
        <taxon>Bacteria</taxon>
        <taxon>Pseudomonadati</taxon>
        <taxon>Pseudomonadota</taxon>
        <taxon>Alphaproteobacteria</taxon>
        <taxon>Hyphomicrobiales</taxon>
        <taxon>Xanthobacteraceae</taxon>
        <taxon>Ancylobacter</taxon>
    </lineage>
</organism>
<keyword evidence="5 7" id="KW-1133">Transmembrane helix</keyword>
<evidence type="ECO:0000256" key="6">
    <source>
        <dbReference type="ARBA" id="ARBA00023136"/>
    </source>
</evidence>
<keyword evidence="2" id="KW-0813">Transport</keyword>
<reference evidence="8 9" key="1">
    <citation type="submission" date="2022-04" db="EMBL/GenBank/DDBJ databases">
        <authorList>
            <person name="Grouzdev D.S."/>
            <person name="Pantiukh K.S."/>
            <person name="Krutkina M.S."/>
        </authorList>
    </citation>
    <scope>NUCLEOTIDE SEQUENCE [LARGE SCALE GENOMIC DNA]</scope>
    <source>
        <strain evidence="8 9">6x-1</strain>
    </source>
</reference>
<accession>A0ABT0DD66</accession>
<comment type="subcellular location">
    <subcellularLocation>
        <location evidence="1">Cell membrane</location>
        <topology evidence="1">Multi-pass membrane protein</topology>
    </subcellularLocation>
</comment>
<evidence type="ECO:0000313" key="8">
    <source>
        <dbReference type="EMBL" id="MCK0197687.1"/>
    </source>
</evidence>
<keyword evidence="3" id="KW-1003">Cell membrane</keyword>
<dbReference type="Proteomes" id="UP001203284">
    <property type="component" value="Unassembled WGS sequence"/>
</dbReference>
<sequence>MLALYIALAFDLPRPYWAMAAVYIVSNPLAGATSSKALYRALGTVIGATAAVILVPLLVNAPELLTLVVGLWTGTLLYISLLHRTPRSYVFMLAGYSLPLIALPVIGSPETIFDTAVARSEEIILGITCAAVVGTVVFPQSISSALAERLSAVLNDAAAWADEILRGEGALPATPLRRQKLASDIASLDLIISQLSYDAGARDAERHARELRSRLLMLLPLFSSLADRLHALKDMDGALSPDLHGTLNDVADWLARGDRSDVATASALVARVEALQPHDSNDWDSMILSSALERLREIVELWQDCVELRTAVAAGRAAANWRPAFRKRRLVASAQHHDHALLVFSAGTVVLGIIVATAFWIVTGWSAGSGFVMMAAVGGSFFAGLDQPTPRIRTMFLVTTASVIVSGIYLFGILPRVHDFEMLVLVFAPAFLLLGLVMLKPQLNMHALLIAVNTASFVALENRYSASFADFVNGGLAASAGVGFALAWSMVTRPFGAELAARRLLRAGWADFAEIAAGRKLRDPEKLAGRVLDRLGQLVPRLSALPDRELAKVDGYAEVRIGFNIIELQKARGKLAPGAAAMLDDVLAAVADFYRERLAQGLSVEPKESLRAEIDRALARISAEGPHARIAADALVGLRRVFFPDSPGPSGTYVPQDTGPLLMAAE</sequence>
<evidence type="ECO:0000256" key="2">
    <source>
        <dbReference type="ARBA" id="ARBA00022448"/>
    </source>
</evidence>
<feature type="transmembrane region" description="Helical" evidence="7">
    <location>
        <begin position="420"/>
        <end position="439"/>
    </location>
</feature>
<name>A0ABT0DD66_9HYPH</name>
<evidence type="ECO:0000256" key="7">
    <source>
        <dbReference type="SAM" id="Phobius"/>
    </source>
</evidence>
<dbReference type="Pfam" id="PF04632">
    <property type="entry name" value="FUSC"/>
    <property type="match status" value="1"/>
</dbReference>
<feature type="transmembrane region" description="Helical" evidence="7">
    <location>
        <begin position="339"/>
        <end position="361"/>
    </location>
</feature>
<feature type="transmembrane region" description="Helical" evidence="7">
    <location>
        <begin position="123"/>
        <end position="142"/>
    </location>
</feature>